<accession>A0ABR4EEC9</accession>
<keyword evidence="2" id="KW-1133">Transmembrane helix</keyword>
<protein>
    <submittedName>
        <fullName evidence="3">Uncharacterized protein</fullName>
    </submittedName>
</protein>
<dbReference type="PANTHER" id="PTHR37544">
    <property type="entry name" value="SPRAY-RELATED"/>
    <property type="match status" value="1"/>
</dbReference>
<evidence type="ECO:0000256" key="2">
    <source>
        <dbReference type="SAM" id="Phobius"/>
    </source>
</evidence>
<reference evidence="3 4" key="1">
    <citation type="submission" date="2024-03" db="EMBL/GenBank/DDBJ databases">
        <title>A high-quality draft genome sequence of Diaporthe vaccinii, a causative agent of upright dieback and viscid rot disease in cranberry plants.</title>
        <authorList>
            <person name="Sarrasin M."/>
            <person name="Lang B.F."/>
            <person name="Burger G."/>
        </authorList>
    </citation>
    <scope>NUCLEOTIDE SEQUENCE [LARGE SCALE GENOMIC DNA]</scope>
    <source>
        <strain evidence="3 4">IS7</strain>
    </source>
</reference>
<feature type="region of interest" description="Disordered" evidence="1">
    <location>
        <begin position="1"/>
        <end position="26"/>
    </location>
</feature>
<dbReference type="Pfam" id="PF11915">
    <property type="entry name" value="DUF3433"/>
    <property type="match status" value="2"/>
</dbReference>
<dbReference type="PANTHER" id="PTHR37544:SF3">
    <property type="entry name" value="SPRAY"/>
    <property type="match status" value="1"/>
</dbReference>
<name>A0ABR4EEC9_9PEZI</name>
<keyword evidence="2" id="KW-0472">Membrane</keyword>
<feature type="region of interest" description="Disordered" evidence="1">
    <location>
        <begin position="45"/>
        <end position="65"/>
    </location>
</feature>
<feature type="compositionally biased region" description="Polar residues" evidence="1">
    <location>
        <begin position="1"/>
        <end position="14"/>
    </location>
</feature>
<organism evidence="3 4">
    <name type="scientific">Diaporthe vaccinii</name>
    <dbReference type="NCBI Taxonomy" id="105482"/>
    <lineage>
        <taxon>Eukaryota</taxon>
        <taxon>Fungi</taxon>
        <taxon>Dikarya</taxon>
        <taxon>Ascomycota</taxon>
        <taxon>Pezizomycotina</taxon>
        <taxon>Sordariomycetes</taxon>
        <taxon>Sordariomycetidae</taxon>
        <taxon>Diaporthales</taxon>
        <taxon>Diaporthaceae</taxon>
        <taxon>Diaporthe</taxon>
        <taxon>Diaporthe eres species complex</taxon>
    </lineage>
</organism>
<feature type="region of interest" description="Disordered" evidence="1">
    <location>
        <begin position="561"/>
        <end position="580"/>
    </location>
</feature>
<feature type="transmembrane region" description="Helical" evidence="2">
    <location>
        <begin position="586"/>
        <end position="611"/>
    </location>
</feature>
<feature type="transmembrane region" description="Helical" evidence="2">
    <location>
        <begin position="332"/>
        <end position="350"/>
    </location>
</feature>
<gene>
    <name evidence="3" type="ORF">FJTKL_12291</name>
</gene>
<feature type="transmembrane region" description="Helical" evidence="2">
    <location>
        <begin position="732"/>
        <end position="752"/>
    </location>
</feature>
<proteinExistence type="predicted"/>
<feature type="compositionally biased region" description="Low complexity" evidence="1">
    <location>
        <begin position="45"/>
        <end position="57"/>
    </location>
</feature>
<evidence type="ECO:0000313" key="3">
    <source>
        <dbReference type="EMBL" id="KAL2280779.1"/>
    </source>
</evidence>
<evidence type="ECO:0000256" key="1">
    <source>
        <dbReference type="SAM" id="MobiDB-lite"/>
    </source>
</evidence>
<feature type="transmembrane region" description="Helical" evidence="2">
    <location>
        <begin position="454"/>
        <end position="473"/>
    </location>
</feature>
<feature type="transmembrane region" description="Helical" evidence="2">
    <location>
        <begin position="631"/>
        <end position="650"/>
    </location>
</feature>
<feature type="transmembrane region" description="Helical" evidence="2">
    <location>
        <begin position="694"/>
        <end position="712"/>
    </location>
</feature>
<keyword evidence="2" id="KW-0812">Transmembrane</keyword>
<sequence length="837" mass="89411">MSLTSAYLNTGSTSLTEAPVPTLPPPATTDGGYLSLGVTTATVADTPDPTSPAATSPKVAGVVPDSDQKPVVTVIRQTESWPSSKATLQRTTTDSRGNVFVQTITTDVPAGTSVLETTVTMRPGESLVAVPKMITTTRGGLTQVMQTTYVDSEGRITTSSYTTVIGGESDLATQTFFVATSLPPGYTVITVQTAVPTTEGGTVEVVPTVYTDAQGRLTTSLYTRTVNGTPTLRTVPVVIATPASPGDKLVTLSTVVPTTIGGTTKVIKTTSTDSLGRPTTFSYTTVEGGTPTSTTVWTVVPTPTSTSATNSNGTHGTEGVAVVVYGLGLRDYILGAFLPTILAAVIAYPFKLINVNARLMQPFHELAAARGVGGVSAEASIFLRFYSWTGALSMPRSVSLRQPVIVISGLLVFGAALLAPIAAETVSVHVPDGCDLGCYGSVGVTTIPSRVLEALMAIMMVLLVALIVILNVFRWETGVSHNPWGIAGMASLGLNPEIREKIRNIHCDSSGSIKENMILKALAGSKYALDEYWVSSSPGAVSTRGYGIVVRTSNDDEKKLVQISSPGNGKTSGPSNAKEKKNTQPFALLTWWGRCILLLIFACVLIIATYYETTSLDSGFERFMDSRGFGIRFLFTALGVVIGGCMETFFRSVAIMLPYQQLSKYALPAERSILLSPPTNSFYGTYSAFRRRSFFLGAVAFTTILAELFLPVTLSHVPFSHLDTYETQLVCAWLSISILALMVLVILYSFLVRWPHMPVDPRTIAGAMFYVCDSWMLGTMEGMATVGKKEMNSIMRPQRLRYEFASSEGVNGKERMSVDICGETGEAAVMIRGEKAR</sequence>
<feature type="transmembrane region" description="Helical" evidence="2">
    <location>
        <begin position="404"/>
        <end position="423"/>
    </location>
</feature>
<evidence type="ECO:0000313" key="4">
    <source>
        <dbReference type="Proteomes" id="UP001600888"/>
    </source>
</evidence>
<dbReference type="EMBL" id="JBAWTH010000063">
    <property type="protein sequence ID" value="KAL2280779.1"/>
    <property type="molecule type" value="Genomic_DNA"/>
</dbReference>
<feature type="compositionally biased region" description="Polar residues" evidence="1">
    <location>
        <begin position="562"/>
        <end position="575"/>
    </location>
</feature>
<keyword evidence="4" id="KW-1185">Reference proteome</keyword>
<dbReference type="InterPro" id="IPR021840">
    <property type="entry name" value="DUF3433"/>
</dbReference>
<dbReference type="Proteomes" id="UP001600888">
    <property type="component" value="Unassembled WGS sequence"/>
</dbReference>
<comment type="caution">
    <text evidence="3">The sequence shown here is derived from an EMBL/GenBank/DDBJ whole genome shotgun (WGS) entry which is preliminary data.</text>
</comment>